<evidence type="ECO:0000256" key="1">
    <source>
        <dbReference type="ARBA" id="ARBA00004651"/>
    </source>
</evidence>
<keyword evidence="5 7" id="KW-1133">Transmembrane helix</keyword>
<dbReference type="EMBL" id="UGSJ01000001">
    <property type="protein sequence ID" value="SUA91894.1"/>
    <property type="molecule type" value="Genomic_DNA"/>
</dbReference>
<name>A0AAJ5D1M9_PANPU</name>
<organism evidence="8 9">
    <name type="scientific">Pandoraea pulmonicola</name>
    <dbReference type="NCBI Taxonomy" id="93221"/>
    <lineage>
        <taxon>Bacteria</taxon>
        <taxon>Pseudomonadati</taxon>
        <taxon>Pseudomonadota</taxon>
        <taxon>Betaproteobacteria</taxon>
        <taxon>Burkholderiales</taxon>
        <taxon>Burkholderiaceae</taxon>
        <taxon>Pandoraea</taxon>
    </lineage>
</organism>
<feature type="transmembrane region" description="Helical" evidence="7">
    <location>
        <begin position="145"/>
        <end position="164"/>
    </location>
</feature>
<keyword evidence="4 7" id="KW-0812">Transmembrane</keyword>
<dbReference type="InterPro" id="IPR032808">
    <property type="entry name" value="DoxX"/>
</dbReference>
<accession>A0AAJ5D1M9</accession>
<evidence type="ECO:0000256" key="4">
    <source>
        <dbReference type="ARBA" id="ARBA00022692"/>
    </source>
</evidence>
<proteinExistence type="inferred from homology"/>
<feature type="transmembrane region" description="Helical" evidence="7">
    <location>
        <begin position="48"/>
        <end position="74"/>
    </location>
</feature>
<feature type="transmembrane region" description="Helical" evidence="7">
    <location>
        <begin position="113"/>
        <end position="133"/>
    </location>
</feature>
<dbReference type="AlphaFoldDB" id="A0AAJ5D1M9"/>
<evidence type="ECO:0000313" key="8">
    <source>
        <dbReference type="EMBL" id="SUA91894.1"/>
    </source>
</evidence>
<dbReference type="GO" id="GO:0005886">
    <property type="term" value="C:plasma membrane"/>
    <property type="evidence" value="ECO:0007669"/>
    <property type="project" value="UniProtKB-SubCell"/>
</dbReference>
<comment type="caution">
    <text evidence="8">The sequence shown here is derived from an EMBL/GenBank/DDBJ whole genome shotgun (WGS) entry which is preliminary data.</text>
</comment>
<feature type="transmembrane region" description="Helical" evidence="7">
    <location>
        <begin position="86"/>
        <end position="106"/>
    </location>
</feature>
<dbReference type="Pfam" id="PF07681">
    <property type="entry name" value="DoxX"/>
    <property type="match status" value="1"/>
</dbReference>
<keyword evidence="6 7" id="KW-0472">Membrane</keyword>
<sequence length="170" mass="18142">MALPRIVGKSARLPGLTGLTVAQTNLTLDSPWTEPVMIDTKTAPYAALLLRVSLGILFLAHLSLKVFVFTVPGFVGFFGSLGLPPFLAYVTMAVELVGGLMLIAGFHARFAALPLAVLMLGTIVTVHGHNGWMFANKGGGWEFPAFWLVALLVVALLGDGAWSIRRPRTA</sequence>
<evidence type="ECO:0000256" key="5">
    <source>
        <dbReference type="ARBA" id="ARBA00022989"/>
    </source>
</evidence>
<gene>
    <name evidence="8" type="ORF">NCTC13159_03409</name>
</gene>
<protein>
    <submittedName>
        <fullName evidence="8">DoxX</fullName>
    </submittedName>
</protein>
<dbReference type="Proteomes" id="UP000254589">
    <property type="component" value="Unassembled WGS sequence"/>
</dbReference>
<comment type="similarity">
    <text evidence="2">Belongs to the DoxX family.</text>
</comment>
<evidence type="ECO:0000256" key="3">
    <source>
        <dbReference type="ARBA" id="ARBA00022475"/>
    </source>
</evidence>
<evidence type="ECO:0000256" key="2">
    <source>
        <dbReference type="ARBA" id="ARBA00006679"/>
    </source>
</evidence>
<comment type="subcellular location">
    <subcellularLocation>
        <location evidence="1">Cell membrane</location>
        <topology evidence="1">Multi-pass membrane protein</topology>
    </subcellularLocation>
</comment>
<dbReference type="PANTHER" id="PTHR33452:SF1">
    <property type="entry name" value="INNER MEMBRANE PROTEIN YPHA-RELATED"/>
    <property type="match status" value="1"/>
</dbReference>
<dbReference type="InterPro" id="IPR051907">
    <property type="entry name" value="DoxX-like_oxidoreductase"/>
</dbReference>
<reference evidence="8 9" key="1">
    <citation type="submission" date="2018-06" db="EMBL/GenBank/DDBJ databases">
        <authorList>
            <consortium name="Pathogen Informatics"/>
            <person name="Doyle S."/>
        </authorList>
    </citation>
    <scope>NUCLEOTIDE SEQUENCE [LARGE SCALE GENOMIC DNA]</scope>
    <source>
        <strain evidence="8 9">NCTC13159</strain>
    </source>
</reference>
<evidence type="ECO:0000313" key="9">
    <source>
        <dbReference type="Proteomes" id="UP000254589"/>
    </source>
</evidence>
<dbReference type="PANTHER" id="PTHR33452">
    <property type="entry name" value="OXIDOREDUCTASE CATD-RELATED"/>
    <property type="match status" value="1"/>
</dbReference>
<keyword evidence="3" id="KW-1003">Cell membrane</keyword>
<evidence type="ECO:0000256" key="7">
    <source>
        <dbReference type="SAM" id="Phobius"/>
    </source>
</evidence>
<evidence type="ECO:0000256" key="6">
    <source>
        <dbReference type="ARBA" id="ARBA00023136"/>
    </source>
</evidence>